<dbReference type="PANTHER" id="PTHR42879:SF2">
    <property type="entry name" value="3-OXOACYL-[ACYL-CARRIER-PROTEIN] REDUCTASE FABG"/>
    <property type="match status" value="1"/>
</dbReference>
<evidence type="ECO:0000313" key="3">
    <source>
        <dbReference type="EMBL" id="KPV47096.1"/>
    </source>
</evidence>
<dbReference type="PRINTS" id="PR00081">
    <property type="entry name" value="GDHRDH"/>
</dbReference>
<dbReference type="PATRIC" id="fig|507754.4.peg.1030"/>
<keyword evidence="3" id="KW-0560">Oxidoreductase</keyword>
<proteinExistence type="inferred from homology"/>
<protein>
    <submittedName>
        <fullName evidence="3">3-ketoacyl-ACP reductase</fullName>
        <ecNumber evidence="3">1.1.1.100</ecNumber>
    </submittedName>
</protein>
<dbReference type="GO" id="GO:0004316">
    <property type="term" value="F:3-oxoacyl-[acyl-carrier-protein] reductase (NADPH) activity"/>
    <property type="evidence" value="ECO:0007669"/>
    <property type="project" value="UniProtKB-EC"/>
</dbReference>
<reference evidence="4 5" key="2">
    <citation type="submission" date="2015-09" db="EMBL/GenBank/DDBJ databases">
        <title>Heavy metals and arsenic resistance mechanisms in polyextremophilic archaea of the family Ferroplasmaceae.</title>
        <authorList>
            <person name="Bulaev A.G."/>
            <person name="Kanygina A.V."/>
        </authorList>
    </citation>
    <scope>NUCLEOTIDE SEQUENCE [LARGE SCALE GENOMIC DNA]</scope>
    <source>
        <strain evidence="4 5">VT</strain>
    </source>
</reference>
<dbReference type="InterPro" id="IPR050259">
    <property type="entry name" value="SDR"/>
</dbReference>
<evidence type="ECO:0000256" key="1">
    <source>
        <dbReference type="ARBA" id="ARBA00006484"/>
    </source>
</evidence>
<evidence type="ECO:0000313" key="4">
    <source>
        <dbReference type="EMBL" id="KQB36457.1"/>
    </source>
</evidence>
<name>A0A0P9CMR4_9ARCH</name>
<dbReference type="SUPFAM" id="SSF51735">
    <property type="entry name" value="NAD(P)-binding Rossmann-fold domains"/>
    <property type="match status" value="1"/>
</dbReference>
<dbReference type="Gene3D" id="3.40.50.720">
    <property type="entry name" value="NAD(P)-binding Rossmann-like Domain"/>
    <property type="match status" value="1"/>
</dbReference>
<accession>A0A0P9CMR4</accession>
<dbReference type="PRINTS" id="PR00080">
    <property type="entry name" value="SDRFAMILY"/>
</dbReference>
<dbReference type="EMBL" id="LJCQ01000134">
    <property type="protein sequence ID" value="KPV47096.1"/>
    <property type="molecule type" value="Genomic_DNA"/>
</dbReference>
<dbReference type="PANTHER" id="PTHR42879">
    <property type="entry name" value="3-OXOACYL-(ACYL-CARRIER-PROTEIN) REDUCTASE"/>
    <property type="match status" value="1"/>
</dbReference>
<evidence type="ECO:0000313" key="6">
    <source>
        <dbReference type="Proteomes" id="UP000050515"/>
    </source>
</evidence>
<organism evidence="3 6">
    <name type="scientific">Acidiplasma aeolicum</name>
    <dbReference type="NCBI Taxonomy" id="507754"/>
    <lineage>
        <taxon>Archaea</taxon>
        <taxon>Methanobacteriati</taxon>
        <taxon>Thermoplasmatota</taxon>
        <taxon>Thermoplasmata</taxon>
        <taxon>Thermoplasmatales</taxon>
        <taxon>Ferroplasmaceae</taxon>
        <taxon>Acidiplasma</taxon>
    </lineage>
</organism>
<gene>
    <name evidence="3" type="primary">fabG</name>
    <name evidence="4" type="ORF">AOG54_07370</name>
    <name evidence="3" type="ORF">SE19_02595</name>
</gene>
<dbReference type="InterPro" id="IPR036291">
    <property type="entry name" value="NAD(P)-bd_dom_sf"/>
</dbReference>
<dbReference type="FunFam" id="3.40.50.720:FF:000084">
    <property type="entry name" value="Short-chain dehydrogenase reductase"/>
    <property type="match status" value="1"/>
</dbReference>
<dbReference type="Proteomes" id="UP000050320">
    <property type="component" value="Unassembled WGS sequence"/>
</dbReference>
<keyword evidence="5" id="KW-1185">Reference proteome</keyword>
<dbReference type="AlphaFoldDB" id="A0A0P9CMR4"/>
<dbReference type="EC" id="1.1.1.100" evidence="3"/>
<dbReference type="InterPro" id="IPR002347">
    <property type="entry name" value="SDR_fam"/>
</dbReference>
<evidence type="ECO:0000256" key="2">
    <source>
        <dbReference type="RuleBase" id="RU000363"/>
    </source>
</evidence>
<dbReference type="OrthoDB" id="24596at2157"/>
<reference evidence="3 6" key="1">
    <citation type="submission" date="2015-09" db="EMBL/GenBank/DDBJ databases">
        <title>Draft genome sequence of Acidiplasma aeolicum DSM 18409.</title>
        <authorList>
            <person name="Hemp J."/>
        </authorList>
    </citation>
    <scope>NUCLEOTIDE SEQUENCE [LARGE SCALE GENOMIC DNA]</scope>
    <source>
        <strain evidence="3 6">V</strain>
    </source>
</reference>
<evidence type="ECO:0000313" key="5">
    <source>
        <dbReference type="Proteomes" id="UP000050320"/>
    </source>
</evidence>
<dbReference type="RefSeq" id="WP_054963983.1">
    <property type="nucleotide sequence ID" value="NZ_JBBYJF010000002.1"/>
</dbReference>
<dbReference type="EMBL" id="LKBG01000015">
    <property type="protein sequence ID" value="KQB36457.1"/>
    <property type="molecule type" value="Genomic_DNA"/>
</dbReference>
<dbReference type="Proteomes" id="UP000050515">
    <property type="component" value="Unassembled WGS sequence"/>
</dbReference>
<dbReference type="CDD" id="cd05233">
    <property type="entry name" value="SDR_c"/>
    <property type="match status" value="1"/>
</dbReference>
<dbReference type="Pfam" id="PF00106">
    <property type="entry name" value="adh_short"/>
    <property type="match status" value="1"/>
</dbReference>
<comment type="caution">
    <text evidence="3">The sequence shown here is derived from an EMBL/GenBank/DDBJ whole genome shotgun (WGS) entry which is preliminary data.</text>
</comment>
<sequence>MYDIKNKVAIVTGSTRGIGKSIARKLGYEGALLVLNYRKRDDEANNALRELKSLGYEAIAVKADLSMEEDCRLLIDTTMDTFGKLDILVNNAGTGFYSPFKDINDKLIEKTLGTDFKSVLYCSLYASRAMERGVIINIASITGIIPYYGLSVYGSLKSAVINLTKSMALELAPDIRVNAIAPGLVNTNLGGSLLNVMGISWDTWINKYTLTKKATEPDEIAEAVIAEIKIDTMTGEVIKIDGGQALKSGDFKKESRI</sequence>
<comment type="similarity">
    <text evidence="1 2">Belongs to the short-chain dehydrogenases/reductases (SDR) family.</text>
</comment>